<organism evidence="1">
    <name type="scientific">bioreactor metagenome</name>
    <dbReference type="NCBI Taxonomy" id="1076179"/>
    <lineage>
        <taxon>unclassified sequences</taxon>
        <taxon>metagenomes</taxon>
        <taxon>ecological metagenomes</taxon>
    </lineage>
</organism>
<sequence length="236" mass="27051">MQRVRFVIREGSVEHFVQRNDVEKIGDSRDFVNPHRVRVVDHDLELAVHLRELAQERRILRLDVTGGDAARPGARLPRLFLDDALDVHDAGRAGNRNRARLTEFETVPFARIVAGGDHHAAVRLQRAVGEVALRRRAHADIDHVGALRGHPRRQRFEQRHRMRAHIAADHHLFRAGEFDIGATDRLGHRDIEVGRIDSADIVSFENFRHEIGLLVFLVYRLVISFINFSFHPRKGG</sequence>
<name>A0A645CWX0_9ZZZZ</name>
<evidence type="ECO:0000313" key="1">
    <source>
        <dbReference type="EMBL" id="MPM81660.1"/>
    </source>
</evidence>
<accession>A0A645CWX0</accession>
<protein>
    <submittedName>
        <fullName evidence="1">Uncharacterized protein</fullName>
    </submittedName>
</protein>
<proteinExistence type="predicted"/>
<reference evidence="1" key="1">
    <citation type="submission" date="2019-08" db="EMBL/GenBank/DDBJ databases">
        <authorList>
            <person name="Kucharzyk K."/>
            <person name="Murdoch R.W."/>
            <person name="Higgins S."/>
            <person name="Loffler F."/>
        </authorList>
    </citation>
    <scope>NUCLEOTIDE SEQUENCE</scope>
</reference>
<gene>
    <name evidence="1" type="ORF">SDC9_128717</name>
</gene>
<dbReference type="AlphaFoldDB" id="A0A645CWX0"/>
<dbReference type="EMBL" id="VSSQ01030952">
    <property type="protein sequence ID" value="MPM81660.1"/>
    <property type="molecule type" value="Genomic_DNA"/>
</dbReference>
<comment type="caution">
    <text evidence="1">The sequence shown here is derived from an EMBL/GenBank/DDBJ whole genome shotgun (WGS) entry which is preliminary data.</text>
</comment>